<feature type="region of interest" description="Disordered" evidence="1">
    <location>
        <begin position="62"/>
        <end position="107"/>
    </location>
</feature>
<feature type="region of interest" description="Disordered" evidence="1">
    <location>
        <begin position="169"/>
        <end position="222"/>
    </location>
</feature>
<proteinExistence type="predicted"/>
<dbReference type="EMBL" id="ATLV01017831">
    <property type="status" value="NOT_ANNOTATED_CDS"/>
    <property type="molecule type" value="Genomic_DNA"/>
</dbReference>
<name>A0A084VX15_ANOSI</name>
<accession>A0A084VX15</accession>
<reference evidence="3" key="2">
    <citation type="submission" date="2020-05" db="UniProtKB">
        <authorList>
            <consortium name="EnsemblMetazoa"/>
        </authorList>
    </citation>
    <scope>IDENTIFICATION</scope>
</reference>
<dbReference type="VEuPathDB" id="VectorBase:ASIC010216"/>
<evidence type="ECO:0000256" key="1">
    <source>
        <dbReference type="SAM" id="MobiDB-lite"/>
    </source>
</evidence>
<evidence type="ECO:0000313" key="2">
    <source>
        <dbReference type="EMBL" id="KFB42509.1"/>
    </source>
</evidence>
<feature type="compositionally biased region" description="Gly residues" evidence="1">
    <location>
        <begin position="80"/>
        <end position="89"/>
    </location>
</feature>
<dbReference type="Proteomes" id="UP000030765">
    <property type="component" value="Unassembled WGS sequence"/>
</dbReference>
<evidence type="ECO:0000313" key="4">
    <source>
        <dbReference type="Proteomes" id="UP000030765"/>
    </source>
</evidence>
<dbReference type="AlphaFoldDB" id="A0A084VX15"/>
<reference evidence="2 4" key="1">
    <citation type="journal article" date="2014" name="BMC Genomics">
        <title>Genome sequence of Anopheles sinensis provides insight into genetics basis of mosquito competence for malaria parasites.</title>
        <authorList>
            <person name="Zhou D."/>
            <person name="Zhang D."/>
            <person name="Ding G."/>
            <person name="Shi L."/>
            <person name="Hou Q."/>
            <person name="Ye Y."/>
            <person name="Xu Y."/>
            <person name="Zhou H."/>
            <person name="Xiong C."/>
            <person name="Li S."/>
            <person name="Yu J."/>
            <person name="Hong S."/>
            <person name="Yu X."/>
            <person name="Zou P."/>
            <person name="Chen C."/>
            <person name="Chang X."/>
            <person name="Wang W."/>
            <person name="Lv Y."/>
            <person name="Sun Y."/>
            <person name="Ma L."/>
            <person name="Shen B."/>
            <person name="Zhu C."/>
        </authorList>
    </citation>
    <scope>NUCLEOTIDE SEQUENCE [LARGE SCALE GENOMIC DNA]</scope>
</reference>
<sequence>MMFPFWPPSVVVGYYCWTADTHRSPVRVSTNEPTSIEFRRFDDPGLVPKAYKIAIIVRVEPSASTPQETAGPHSPKKLGKAGGGGGGDGSSSSSGSGAGGGAGGSGVASTATAMAVGGAGSSGSSVSSTAAAAAAAAAPATVGLSPAATAVVSFVVPGEQNALGTGAITIPAATGSPTTASSGGQGITSKSPPASAQAPSSPQPSANVTLHQVSSPFADGRS</sequence>
<dbReference type="EMBL" id="KE525195">
    <property type="protein sequence ID" value="KFB42509.1"/>
    <property type="molecule type" value="Genomic_DNA"/>
</dbReference>
<feature type="compositionally biased region" description="Low complexity" evidence="1">
    <location>
        <begin position="191"/>
        <end position="206"/>
    </location>
</feature>
<organism evidence="2">
    <name type="scientific">Anopheles sinensis</name>
    <name type="common">Mosquito</name>
    <dbReference type="NCBI Taxonomy" id="74873"/>
    <lineage>
        <taxon>Eukaryota</taxon>
        <taxon>Metazoa</taxon>
        <taxon>Ecdysozoa</taxon>
        <taxon>Arthropoda</taxon>
        <taxon>Hexapoda</taxon>
        <taxon>Insecta</taxon>
        <taxon>Pterygota</taxon>
        <taxon>Neoptera</taxon>
        <taxon>Endopterygota</taxon>
        <taxon>Diptera</taxon>
        <taxon>Nematocera</taxon>
        <taxon>Culicoidea</taxon>
        <taxon>Culicidae</taxon>
        <taxon>Anophelinae</taxon>
        <taxon>Anopheles</taxon>
    </lineage>
</organism>
<dbReference type="EnsemblMetazoa" id="ASIC010216-RA">
    <property type="protein sequence ID" value="ASIC010216-PA"/>
    <property type="gene ID" value="ASIC010216"/>
</dbReference>
<keyword evidence="4" id="KW-1185">Reference proteome</keyword>
<gene>
    <name evidence="2" type="ORF">ZHAS_00010216</name>
</gene>
<protein>
    <submittedName>
        <fullName evidence="2 3">Uncharacterized protein</fullName>
    </submittedName>
</protein>
<feature type="compositionally biased region" description="Polar residues" evidence="1">
    <location>
        <begin position="175"/>
        <end position="190"/>
    </location>
</feature>
<dbReference type="VEuPathDB" id="VectorBase:ASIS023056"/>
<feature type="compositionally biased region" description="Gly residues" evidence="1">
    <location>
        <begin position="96"/>
        <end position="106"/>
    </location>
</feature>
<evidence type="ECO:0000313" key="3">
    <source>
        <dbReference type="EnsemblMetazoa" id="ASIC010216-PA"/>
    </source>
</evidence>